<dbReference type="PANTHER" id="PTHR13693">
    <property type="entry name" value="CLASS II AMINOTRANSFERASE/8-AMINO-7-OXONONANOATE SYNTHASE"/>
    <property type="match status" value="1"/>
</dbReference>
<dbReference type="SUPFAM" id="SSF53383">
    <property type="entry name" value="PLP-dependent transferases"/>
    <property type="match status" value="1"/>
</dbReference>
<keyword evidence="3" id="KW-0663">Pyridoxal phosphate</keyword>
<proteinExistence type="predicted"/>
<keyword evidence="7" id="KW-1185">Reference proteome</keyword>
<keyword evidence="2 6" id="KW-0808">Transferase</keyword>
<reference evidence="6 7" key="1">
    <citation type="submission" date="2019-03" db="EMBL/GenBank/DDBJ databases">
        <authorList>
            <consortium name="Pathogen Informatics"/>
        </authorList>
    </citation>
    <scope>NUCLEOTIDE SEQUENCE [LARGE SCALE GENOMIC DNA]</scope>
    <source>
        <strain evidence="6 7">NCTC12993</strain>
    </source>
</reference>
<dbReference type="Gene3D" id="3.40.640.10">
    <property type="entry name" value="Type I PLP-dependent aspartate aminotransferase-like (Major domain)"/>
    <property type="match status" value="1"/>
</dbReference>
<dbReference type="PANTHER" id="PTHR13693:SF100">
    <property type="entry name" value="8-AMINO-7-OXONONANOATE SYNTHASE"/>
    <property type="match status" value="1"/>
</dbReference>
<dbReference type="InterPro" id="IPR050087">
    <property type="entry name" value="AON_synthase_class-II"/>
</dbReference>
<feature type="domain" description="Aminotransferase class I/classII large" evidence="5">
    <location>
        <begin position="41"/>
        <end position="129"/>
    </location>
</feature>
<dbReference type="InterPro" id="IPR015424">
    <property type="entry name" value="PyrdxlP-dep_Trfase"/>
</dbReference>
<dbReference type="AlphaFoldDB" id="A0A485CMY5"/>
<evidence type="ECO:0000313" key="7">
    <source>
        <dbReference type="Proteomes" id="UP000401081"/>
    </source>
</evidence>
<evidence type="ECO:0000256" key="3">
    <source>
        <dbReference type="ARBA" id="ARBA00022898"/>
    </source>
</evidence>
<comment type="cofactor">
    <cofactor evidence="1">
        <name>pyridoxal 5'-phosphate</name>
        <dbReference type="ChEBI" id="CHEBI:597326"/>
    </cofactor>
</comment>
<evidence type="ECO:0000256" key="2">
    <source>
        <dbReference type="ARBA" id="ARBA00022679"/>
    </source>
</evidence>
<dbReference type="GO" id="GO:0008710">
    <property type="term" value="F:8-amino-7-oxononanoate synthase activity"/>
    <property type="evidence" value="ECO:0007669"/>
    <property type="project" value="UniProtKB-EC"/>
</dbReference>
<evidence type="ECO:0000256" key="1">
    <source>
        <dbReference type="ARBA" id="ARBA00001933"/>
    </source>
</evidence>
<keyword evidence="6" id="KW-0012">Acyltransferase</keyword>
<sequence length="165" mass="18521">MSWQQRIEQAIAERRQAQAFRQRQPLTQGAGRWLVRGDRRYLNFSSNDYLGLSQHPLVIQAWQQGAERYGVGSGGSGHVTGYHQAHQQLEEQLAGWLGYDRALLFISGFAANQAVIAALAGREDRIVADRSAMLHCWKRRHEPRTAQALSAQRQPASRSLAGCAR</sequence>
<protein>
    <submittedName>
        <fullName evidence="6">8-amino-7-oxononanoate synthase</fullName>
        <ecNumber evidence="6">2.3.1.47</ecNumber>
    </submittedName>
</protein>
<feature type="compositionally biased region" description="Polar residues" evidence="4">
    <location>
        <begin position="147"/>
        <end position="157"/>
    </location>
</feature>
<dbReference type="GO" id="GO:0009102">
    <property type="term" value="P:biotin biosynthetic process"/>
    <property type="evidence" value="ECO:0007669"/>
    <property type="project" value="TreeGrafter"/>
</dbReference>
<evidence type="ECO:0000313" key="6">
    <source>
        <dbReference type="EMBL" id="VFS86003.1"/>
    </source>
</evidence>
<gene>
    <name evidence="6" type="primary">bioF</name>
    <name evidence="6" type="ORF">NCTC12993_06739</name>
</gene>
<dbReference type="EC" id="2.3.1.47" evidence="6"/>
<evidence type="ECO:0000256" key="4">
    <source>
        <dbReference type="SAM" id="MobiDB-lite"/>
    </source>
</evidence>
<dbReference type="Proteomes" id="UP000401081">
    <property type="component" value="Unassembled WGS sequence"/>
</dbReference>
<dbReference type="InterPro" id="IPR004839">
    <property type="entry name" value="Aminotransferase_I/II_large"/>
</dbReference>
<dbReference type="InterPro" id="IPR015421">
    <property type="entry name" value="PyrdxlP-dep_Trfase_major"/>
</dbReference>
<dbReference type="EMBL" id="CAADJD010000026">
    <property type="protein sequence ID" value="VFS86003.1"/>
    <property type="molecule type" value="Genomic_DNA"/>
</dbReference>
<organism evidence="6 7">
    <name type="scientific">Kluyvera cryocrescens</name>
    <name type="common">Kluyvera citrophila</name>
    <dbReference type="NCBI Taxonomy" id="580"/>
    <lineage>
        <taxon>Bacteria</taxon>
        <taxon>Pseudomonadati</taxon>
        <taxon>Pseudomonadota</taxon>
        <taxon>Gammaproteobacteria</taxon>
        <taxon>Enterobacterales</taxon>
        <taxon>Enterobacteriaceae</taxon>
        <taxon>Kluyvera</taxon>
    </lineage>
</organism>
<feature type="region of interest" description="Disordered" evidence="4">
    <location>
        <begin position="145"/>
        <end position="165"/>
    </location>
</feature>
<accession>A0A485CMY5</accession>
<dbReference type="GO" id="GO:0030170">
    <property type="term" value="F:pyridoxal phosphate binding"/>
    <property type="evidence" value="ECO:0007669"/>
    <property type="project" value="InterPro"/>
</dbReference>
<dbReference type="Pfam" id="PF00155">
    <property type="entry name" value="Aminotran_1_2"/>
    <property type="match status" value="1"/>
</dbReference>
<evidence type="ECO:0000259" key="5">
    <source>
        <dbReference type="Pfam" id="PF00155"/>
    </source>
</evidence>
<name>A0A485CMY5_KLUCR</name>